<protein>
    <submittedName>
        <fullName evidence="1">Uncharacterized protein</fullName>
    </submittedName>
</protein>
<sequence length="62" mass="7232">MKQHLIIMQRIRDHSRENISARSSVKNKLFNLVTDWLNFPARVKAAHLPLVDCGKVRGQVFF</sequence>
<reference evidence="1" key="2">
    <citation type="journal article" date="2015" name="Fish Shellfish Immunol.">
        <title>Early steps in the European eel (Anguilla anguilla)-Vibrio vulnificus interaction in the gills: Role of the RtxA13 toxin.</title>
        <authorList>
            <person name="Callol A."/>
            <person name="Pajuelo D."/>
            <person name="Ebbesson L."/>
            <person name="Teles M."/>
            <person name="MacKenzie S."/>
            <person name="Amaro C."/>
        </authorList>
    </citation>
    <scope>NUCLEOTIDE SEQUENCE</scope>
</reference>
<reference evidence="1" key="1">
    <citation type="submission" date="2014-11" db="EMBL/GenBank/DDBJ databases">
        <authorList>
            <person name="Amaro Gonzalez C."/>
        </authorList>
    </citation>
    <scope>NUCLEOTIDE SEQUENCE</scope>
</reference>
<dbReference type="AlphaFoldDB" id="A0A0E9W9X7"/>
<proteinExistence type="predicted"/>
<organism evidence="1">
    <name type="scientific">Anguilla anguilla</name>
    <name type="common">European freshwater eel</name>
    <name type="synonym">Muraena anguilla</name>
    <dbReference type="NCBI Taxonomy" id="7936"/>
    <lineage>
        <taxon>Eukaryota</taxon>
        <taxon>Metazoa</taxon>
        <taxon>Chordata</taxon>
        <taxon>Craniata</taxon>
        <taxon>Vertebrata</taxon>
        <taxon>Euteleostomi</taxon>
        <taxon>Actinopterygii</taxon>
        <taxon>Neopterygii</taxon>
        <taxon>Teleostei</taxon>
        <taxon>Anguilliformes</taxon>
        <taxon>Anguillidae</taxon>
        <taxon>Anguilla</taxon>
    </lineage>
</organism>
<evidence type="ECO:0000313" key="1">
    <source>
        <dbReference type="EMBL" id="JAH86263.1"/>
    </source>
</evidence>
<accession>A0A0E9W9X7</accession>
<dbReference type="EMBL" id="GBXM01022314">
    <property type="protein sequence ID" value="JAH86263.1"/>
    <property type="molecule type" value="Transcribed_RNA"/>
</dbReference>
<name>A0A0E9W9X7_ANGAN</name>